<evidence type="ECO:0000256" key="13">
    <source>
        <dbReference type="PIRSR" id="PIRSR006621-1"/>
    </source>
</evidence>
<dbReference type="EC" id="1.3.1.-" evidence="12"/>
<keyword evidence="8" id="KW-0694">RNA-binding</keyword>
<comment type="similarity">
    <text evidence="12">Belongs to the dus family.</text>
</comment>
<evidence type="ECO:0000256" key="1">
    <source>
        <dbReference type="ARBA" id="ARBA00001917"/>
    </source>
</evidence>
<evidence type="ECO:0000313" key="17">
    <source>
        <dbReference type="Proteomes" id="UP000760819"/>
    </source>
</evidence>
<dbReference type="GO" id="GO:0050660">
    <property type="term" value="F:flavin adenine dinucleotide binding"/>
    <property type="evidence" value="ECO:0007669"/>
    <property type="project" value="InterPro"/>
</dbReference>
<dbReference type="EMBL" id="JAGQLI010000203">
    <property type="protein sequence ID" value="MCA9379489.1"/>
    <property type="molecule type" value="Genomic_DNA"/>
</dbReference>
<feature type="binding site" evidence="14">
    <location>
        <position position="70"/>
    </location>
    <ligand>
        <name>FMN</name>
        <dbReference type="ChEBI" id="CHEBI:58210"/>
    </ligand>
</feature>
<evidence type="ECO:0000256" key="4">
    <source>
        <dbReference type="ARBA" id="ARBA00022630"/>
    </source>
</evidence>
<organism evidence="16 17">
    <name type="scientific">Candidatus Dojkabacteria bacterium</name>
    <dbReference type="NCBI Taxonomy" id="2099670"/>
    <lineage>
        <taxon>Bacteria</taxon>
        <taxon>Candidatus Dojkabacteria</taxon>
    </lineage>
</organism>
<dbReference type="InterPro" id="IPR018517">
    <property type="entry name" value="tRNA_hU_synthase_CS"/>
</dbReference>
<sequence length="365" mass="40854">MFFDDIPKPIVALSPMDGVTDAPFRFVVNKYGAPDITFTEFVHVMGIIHGSDRLWQDFIFSEQERPVVAQLFGAEPEYFYHASKIVCELGFDGVDINMGCPMRSVTDHGAGAALINTPDLAQQIIREVKRGVKDWYETGELTGISEDISQRIRGMQEARRRRAELSGIAYKLYAAGEERSLLPVSVKTRIGYKEVVVEDWMKTLTEVEPDWISVHGRTLKQMYTGKADWEALARGRRATHLPFLANGDVRTFGDIKNILQVVGADGVLIGKGSYGNPWVFKNLDKLKTALAANTELPEMYLASADEKKQVMLEHVKLHVSLKGEGAFVQTRKHMGWYMNGFPGAAELRKQLMQTNAAREVEAIVG</sequence>
<evidence type="ECO:0000256" key="11">
    <source>
        <dbReference type="ARBA" id="ARBA00048802"/>
    </source>
</evidence>
<dbReference type="Gene3D" id="1.10.1200.80">
    <property type="entry name" value="Putative flavin oxidoreducatase, domain 2"/>
    <property type="match status" value="1"/>
</dbReference>
<dbReference type="Gene3D" id="3.20.20.70">
    <property type="entry name" value="Aldolase class I"/>
    <property type="match status" value="1"/>
</dbReference>
<feature type="domain" description="DUS-like FMN-binding" evidence="15">
    <location>
        <begin position="13"/>
        <end position="133"/>
    </location>
</feature>
<dbReference type="PANTHER" id="PTHR11082">
    <property type="entry name" value="TRNA-DIHYDROURIDINE SYNTHASE"/>
    <property type="match status" value="1"/>
</dbReference>
<evidence type="ECO:0000256" key="10">
    <source>
        <dbReference type="ARBA" id="ARBA00048205"/>
    </source>
</evidence>
<dbReference type="PROSITE" id="PS01136">
    <property type="entry name" value="UPF0034"/>
    <property type="match status" value="1"/>
</dbReference>
<evidence type="ECO:0000256" key="6">
    <source>
        <dbReference type="ARBA" id="ARBA00022694"/>
    </source>
</evidence>
<feature type="binding site" evidence="14">
    <location>
        <position position="215"/>
    </location>
    <ligand>
        <name>FMN</name>
        <dbReference type="ChEBI" id="CHEBI:58210"/>
    </ligand>
</feature>
<dbReference type="GO" id="GO:0017150">
    <property type="term" value="F:tRNA dihydrouridine synthase activity"/>
    <property type="evidence" value="ECO:0007669"/>
    <property type="project" value="InterPro"/>
</dbReference>
<keyword evidence="7" id="KW-0521">NADP</keyword>
<protein>
    <recommendedName>
        <fullName evidence="12">tRNA-dihydrouridine synthase</fullName>
        <ecNumber evidence="12">1.3.1.-</ecNumber>
    </recommendedName>
</protein>
<evidence type="ECO:0000256" key="12">
    <source>
        <dbReference type="PIRNR" id="PIRNR006621"/>
    </source>
</evidence>
<evidence type="ECO:0000256" key="8">
    <source>
        <dbReference type="ARBA" id="ARBA00022884"/>
    </source>
</evidence>
<keyword evidence="5 12" id="KW-0288">FMN</keyword>
<comment type="catalytic activity">
    <reaction evidence="11">
        <text>a 5,6-dihydrouridine in tRNA + NAD(+) = a uridine in tRNA + NADH + H(+)</text>
        <dbReference type="Rhea" id="RHEA:54452"/>
        <dbReference type="Rhea" id="RHEA-COMP:13339"/>
        <dbReference type="Rhea" id="RHEA-COMP:13887"/>
        <dbReference type="ChEBI" id="CHEBI:15378"/>
        <dbReference type="ChEBI" id="CHEBI:57540"/>
        <dbReference type="ChEBI" id="CHEBI:57945"/>
        <dbReference type="ChEBI" id="CHEBI:65315"/>
        <dbReference type="ChEBI" id="CHEBI:74443"/>
    </reaction>
</comment>
<keyword evidence="4 12" id="KW-0285">Flavoprotein</keyword>
<feature type="domain" description="DUS-like FMN-binding" evidence="15">
    <location>
        <begin position="182"/>
        <end position="360"/>
    </location>
</feature>
<dbReference type="InterPro" id="IPR024036">
    <property type="entry name" value="tRNA-dHydroUridine_Synthase_C"/>
</dbReference>
<dbReference type="PANTHER" id="PTHR11082:SF25">
    <property type="entry name" value="DUS-LIKE FMN-BINDING DOMAIN-CONTAINING PROTEIN"/>
    <property type="match status" value="1"/>
</dbReference>
<dbReference type="CDD" id="cd02801">
    <property type="entry name" value="DUS_like_FMN"/>
    <property type="match status" value="1"/>
</dbReference>
<proteinExistence type="inferred from homology"/>
<accession>A0A955KZW6</accession>
<evidence type="ECO:0000256" key="5">
    <source>
        <dbReference type="ARBA" id="ARBA00022643"/>
    </source>
</evidence>
<comment type="function">
    <text evidence="2 12">Catalyzes the synthesis of 5,6-dihydrouridine (D), a modified base found in the D-loop of most tRNAs, via the reduction of the C5-C6 double bond in target uridines.</text>
</comment>
<dbReference type="InterPro" id="IPR013785">
    <property type="entry name" value="Aldolase_TIM"/>
</dbReference>
<evidence type="ECO:0000256" key="2">
    <source>
        <dbReference type="ARBA" id="ARBA00002790"/>
    </source>
</evidence>
<feature type="active site" description="Proton donor" evidence="13">
    <location>
        <position position="100"/>
    </location>
</feature>
<name>A0A955KZW6_9BACT</name>
<evidence type="ECO:0000313" key="16">
    <source>
        <dbReference type="EMBL" id="MCA9379489.1"/>
    </source>
</evidence>
<dbReference type="InterPro" id="IPR035587">
    <property type="entry name" value="DUS-like_FMN-bd"/>
</dbReference>
<reference evidence="16" key="2">
    <citation type="journal article" date="2021" name="Microbiome">
        <title>Successional dynamics and alternative stable states in a saline activated sludge microbial community over 9 years.</title>
        <authorList>
            <person name="Wang Y."/>
            <person name="Ye J."/>
            <person name="Ju F."/>
            <person name="Liu L."/>
            <person name="Boyd J.A."/>
            <person name="Deng Y."/>
            <person name="Parks D.H."/>
            <person name="Jiang X."/>
            <person name="Yin X."/>
            <person name="Woodcroft B.J."/>
            <person name="Tyson G.W."/>
            <person name="Hugenholtz P."/>
            <person name="Polz M.F."/>
            <person name="Zhang T."/>
        </authorList>
    </citation>
    <scope>NUCLEOTIDE SEQUENCE</scope>
    <source>
        <strain evidence="16">HKST-UBA12</strain>
    </source>
</reference>
<dbReference type="SUPFAM" id="SSF51395">
    <property type="entry name" value="FMN-linked oxidoreductases"/>
    <property type="match status" value="1"/>
</dbReference>
<keyword evidence="6 12" id="KW-0819">tRNA processing</keyword>
<evidence type="ECO:0000259" key="15">
    <source>
        <dbReference type="Pfam" id="PF01207"/>
    </source>
</evidence>
<evidence type="ECO:0000256" key="9">
    <source>
        <dbReference type="ARBA" id="ARBA00023002"/>
    </source>
</evidence>
<dbReference type="PIRSF" id="PIRSF006621">
    <property type="entry name" value="Dus"/>
    <property type="match status" value="1"/>
</dbReference>
<reference evidence="16" key="1">
    <citation type="submission" date="2020-04" db="EMBL/GenBank/DDBJ databases">
        <authorList>
            <person name="Zhang T."/>
        </authorList>
    </citation>
    <scope>NUCLEOTIDE SEQUENCE</scope>
    <source>
        <strain evidence="16">HKST-UBA12</strain>
    </source>
</reference>
<evidence type="ECO:0000256" key="14">
    <source>
        <dbReference type="PIRSR" id="PIRSR006621-2"/>
    </source>
</evidence>
<gene>
    <name evidence="16" type="ORF">KC640_03605</name>
</gene>
<comment type="cofactor">
    <cofactor evidence="1 12 14">
        <name>FMN</name>
        <dbReference type="ChEBI" id="CHEBI:58210"/>
    </cofactor>
</comment>
<dbReference type="Proteomes" id="UP000760819">
    <property type="component" value="Unassembled WGS sequence"/>
</dbReference>
<keyword evidence="9 12" id="KW-0560">Oxidoreductase</keyword>
<keyword evidence="3" id="KW-0820">tRNA-binding</keyword>
<dbReference type="GO" id="GO:0000049">
    <property type="term" value="F:tRNA binding"/>
    <property type="evidence" value="ECO:0007669"/>
    <property type="project" value="UniProtKB-KW"/>
</dbReference>
<comment type="caution">
    <text evidence="16">The sequence shown here is derived from an EMBL/GenBank/DDBJ whole genome shotgun (WGS) entry which is preliminary data.</text>
</comment>
<dbReference type="InterPro" id="IPR001269">
    <property type="entry name" value="DUS_fam"/>
</dbReference>
<comment type="catalytic activity">
    <reaction evidence="10">
        <text>a 5,6-dihydrouridine in tRNA + NADP(+) = a uridine in tRNA + NADPH + H(+)</text>
        <dbReference type="Rhea" id="RHEA:23624"/>
        <dbReference type="Rhea" id="RHEA-COMP:13339"/>
        <dbReference type="Rhea" id="RHEA-COMP:13887"/>
        <dbReference type="ChEBI" id="CHEBI:15378"/>
        <dbReference type="ChEBI" id="CHEBI:57783"/>
        <dbReference type="ChEBI" id="CHEBI:58349"/>
        <dbReference type="ChEBI" id="CHEBI:65315"/>
        <dbReference type="ChEBI" id="CHEBI:74443"/>
    </reaction>
</comment>
<keyword evidence="14" id="KW-0547">Nucleotide-binding</keyword>
<dbReference type="AlphaFoldDB" id="A0A955KZW6"/>
<evidence type="ECO:0000256" key="7">
    <source>
        <dbReference type="ARBA" id="ARBA00022857"/>
    </source>
</evidence>
<dbReference type="Pfam" id="PF01207">
    <property type="entry name" value="Dus"/>
    <property type="match status" value="2"/>
</dbReference>
<evidence type="ECO:0000256" key="3">
    <source>
        <dbReference type="ARBA" id="ARBA00022555"/>
    </source>
</evidence>